<feature type="transmembrane region" description="Helical" evidence="1">
    <location>
        <begin position="58"/>
        <end position="80"/>
    </location>
</feature>
<dbReference type="PROSITE" id="PS51831">
    <property type="entry name" value="HD"/>
    <property type="match status" value="1"/>
</dbReference>
<keyword evidence="1" id="KW-0472">Membrane</keyword>
<dbReference type="InterPro" id="IPR006674">
    <property type="entry name" value="HD_domain"/>
</dbReference>
<gene>
    <name evidence="4" type="ORF">SDC9_48014</name>
</gene>
<dbReference type="EMBL" id="VSSQ01000821">
    <property type="protein sequence ID" value="MPM01774.1"/>
    <property type="molecule type" value="Genomic_DNA"/>
</dbReference>
<dbReference type="PROSITE" id="PS51832">
    <property type="entry name" value="HD_GYP"/>
    <property type="match status" value="1"/>
</dbReference>
<dbReference type="AlphaFoldDB" id="A0A644WHL2"/>
<dbReference type="InterPro" id="IPR003607">
    <property type="entry name" value="HD/PDEase_dom"/>
</dbReference>
<dbReference type="PANTHER" id="PTHR43155">
    <property type="entry name" value="CYCLIC DI-GMP PHOSPHODIESTERASE PA4108-RELATED"/>
    <property type="match status" value="1"/>
</dbReference>
<dbReference type="InterPro" id="IPR037522">
    <property type="entry name" value="HD_GYP_dom"/>
</dbReference>
<dbReference type="Pfam" id="PF13487">
    <property type="entry name" value="HD_5"/>
    <property type="match status" value="1"/>
</dbReference>
<keyword evidence="1" id="KW-0812">Transmembrane</keyword>
<dbReference type="Gene3D" id="1.10.3210.10">
    <property type="entry name" value="Hypothetical protein af1432"/>
    <property type="match status" value="1"/>
</dbReference>
<dbReference type="CDD" id="cd00077">
    <property type="entry name" value="HDc"/>
    <property type="match status" value="1"/>
</dbReference>
<feature type="transmembrane region" description="Helical" evidence="1">
    <location>
        <begin position="12"/>
        <end position="38"/>
    </location>
</feature>
<feature type="domain" description="HD" evidence="2">
    <location>
        <begin position="129"/>
        <end position="251"/>
    </location>
</feature>
<evidence type="ECO:0000259" key="2">
    <source>
        <dbReference type="PROSITE" id="PS51831"/>
    </source>
</evidence>
<dbReference type="SMART" id="SM00471">
    <property type="entry name" value="HDc"/>
    <property type="match status" value="1"/>
</dbReference>
<dbReference type="NCBIfam" id="TIGR00277">
    <property type="entry name" value="HDIG"/>
    <property type="match status" value="1"/>
</dbReference>
<dbReference type="SUPFAM" id="SSF109604">
    <property type="entry name" value="HD-domain/PDEase-like"/>
    <property type="match status" value="1"/>
</dbReference>
<organism evidence="4">
    <name type="scientific">bioreactor metagenome</name>
    <dbReference type="NCBI Taxonomy" id="1076179"/>
    <lineage>
        <taxon>unclassified sequences</taxon>
        <taxon>metagenomes</taxon>
        <taxon>ecological metagenomes</taxon>
    </lineage>
</organism>
<dbReference type="InterPro" id="IPR006675">
    <property type="entry name" value="HDIG_dom"/>
</dbReference>
<keyword evidence="1" id="KW-1133">Transmembrane helix</keyword>
<dbReference type="PANTHER" id="PTHR43155:SF2">
    <property type="entry name" value="CYCLIC DI-GMP PHOSPHODIESTERASE PA4108"/>
    <property type="match status" value="1"/>
</dbReference>
<evidence type="ECO:0000259" key="3">
    <source>
        <dbReference type="PROSITE" id="PS51832"/>
    </source>
</evidence>
<protein>
    <submittedName>
        <fullName evidence="4">Uncharacterized protein</fullName>
    </submittedName>
</protein>
<comment type="caution">
    <text evidence="4">The sequence shown here is derived from an EMBL/GenBank/DDBJ whole genome shotgun (WGS) entry which is preliminary data.</text>
</comment>
<accession>A0A644WHL2</accession>
<evidence type="ECO:0000256" key="1">
    <source>
        <dbReference type="SAM" id="Phobius"/>
    </source>
</evidence>
<reference evidence="4" key="1">
    <citation type="submission" date="2019-08" db="EMBL/GenBank/DDBJ databases">
        <authorList>
            <person name="Kucharzyk K."/>
            <person name="Murdoch R.W."/>
            <person name="Higgins S."/>
            <person name="Loffler F."/>
        </authorList>
    </citation>
    <scope>NUCLEOTIDE SEQUENCE</scope>
</reference>
<name>A0A644WHL2_9ZZZZ</name>
<evidence type="ECO:0000313" key="4">
    <source>
        <dbReference type="EMBL" id="MPM01774.1"/>
    </source>
</evidence>
<proteinExistence type="predicted"/>
<sequence>MDNNENLFNNFIVKSLVIFIIMTLILIVAVNSHINIFITNEIWIQSGNINPHIKQITVEITIIVILGLILLYVSLMRVVYSSSKTLSFQNKELIKKRNEIESAYAKLNNSYKNTIIALSNSIDAKDTYTAGHSSRVANISLKIGKQLELNEEELNTLYTAALLHDIGKIGIPDEILKKKDKLNDYEYTKIKEHSAIGADMLKDVTPLHNIVPIILYHHERVDGTGYPYGLNSKNIPIEALIIAVADPYDAMTSNRPYRKALSRDTAINEIIKFKGTQYDCIVVDAFLNCIKENVT</sequence>
<feature type="domain" description="HD-GYP" evidence="3">
    <location>
        <begin position="107"/>
        <end position="295"/>
    </location>
</feature>